<organism evidence="1 2">
    <name type="scientific">Citrobacter europaeus</name>
    <dbReference type="NCBI Taxonomy" id="1914243"/>
    <lineage>
        <taxon>Bacteria</taxon>
        <taxon>Pseudomonadati</taxon>
        <taxon>Pseudomonadota</taxon>
        <taxon>Gammaproteobacteria</taxon>
        <taxon>Enterobacterales</taxon>
        <taxon>Enterobacteriaceae</taxon>
        <taxon>Citrobacter</taxon>
    </lineage>
</organism>
<reference evidence="1 2" key="1">
    <citation type="submission" date="2016-04" db="EMBL/GenBank/DDBJ databases">
        <authorList>
            <person name="Mornico D."/>
        </authorList>
    </citation>
    <scope>NUCLEOTIDE SEQUENCE [LARGE SCALE GENOMIC DNA]</scope>
    <source>
        <strain evidence="1 2">A121</strain>
    </source>
</reference>
<keyword evidence="2" id="KW-1185">Reference proteome</keyword>
<accession>A0ABY0JUR2</accession>
<comment type="caution">
    <text evidence="1">The sequence shown here is derived from an EMBL/GenBank/DDBJ whole genome shotgun (WGS) entry which is preliminary data.</text>
</comment>
<gene>
    <name evidence="1" type="ORF">BN4901_4297</name>
</gene>
<name>A0ABY0JUR2_9ENTR</name>
<dbReference type="EMBL" id="FLUX01000044">
    <property type="protein sequence ID" value="SBW27888.1"/>
    <property type="molecule type" value="Genomic_DNA"/>
</dbReference>
<evidence type="ECO:0000313" key="1">
    <source>
        <dbReference type="EMBL" id="SBW27888.1"/>
    </source>
</evidence>
<sequence>MTFNTAVDIVENPCGQPKHTECKTMSLQRDGGGKSIK</sequence>
<proteinExistence type="predicted"/>
<evidence type="ECO:0000313" key="2">
    <source>
        <dbReference type="Proteomes" id="UP000195338"/>
    </source>
</evidence>
<dbReference type="Proteomes" id="UP000195338">
    <property type="component" value="Unassembled WGS sequence"/>
</dbReference>
<protein>
    <submittedName>
        <fullName evidence="1">Uncharacterized protein</fullName>
    </submittedName>
</protein>